<keyword evidence="2" id="KW-0560">Oxidoreductase</keyword>
<dbReference type="PANTHER" id="PTHR42716">
    <property type="entry name" value="L-ASPARTATE OXIDASE"/>
    <property type="match status" value="1"/>
</dbReference>
<keyword evidence="3" id="KW-1185">Reference proteome</keyword>
<dbReference type="EC" id="1.-.-.-" evidence="2"/>
<gene>
    <name evidence="2" type="ORF">ACFFNY_23390</name>
</gene>
<dbReference type="InterPro" id="IPR005288">
    <property type="entry name" value="NadB"/>
</dbReference>
<dbReference type="InterPro" id="IPR036188">
    <property type="entry name" value="FAD/NAD-bd_sf"/>
</dbReference>
<accession>A0ABV5W1U3</accession>
<dbReference type="SUPFAM" id="SSF51905">
    <property type="entry name" value="FAD/NAD(P)-binding domain"/>
    <property type="match status" value="1"/>
</dbReference>
<evidence type="ECO:0000313" key="2">
    <source>
        <dbReference type="EMBL" id="MFB9754524.1"/>
    </source>
</evidence>
<evidence type="ECO:0000313" key="3">
    <source>
        <dbReference type="Proteomes" id="UP001589619"/>
    </source>
</evidence>
<evidence type="ECO:0000256" key="1">
    <source>
        <dbReference type="SAM" id="MobiDB-lite"/>
    </source>
</evidence>
<dbReference type="RefSeq" id="WP_344915962.1">
    <property type="nucleotide sequence ID" value="NZ_BAAAYO010000018.1"/>
</dbReference>
<dbReference type="Proteomes" id="UP001589619">
    <property type="component" value="Unassembled WGS sequence"/>
</dbReference>
<dbReference type="PANTHER" id="PTHR42716:SF1">
    <property type="entry name" value="SLL0471 PROTEIN"/>
    <property type="match status" value="1"/>
</dbReference>
<protein>
    <submittedName>
        <fullName evidence="2">FAD-dependent oxidoreductase</fullName>
        <ecNumber evidence="2">1.-.-.-</ecNumber>
    </submittedName>
</protein>
<proteinExistence type="predicted"/>
<feature type="compositionally biased region" description="Basic and acidic residues" evidence="1">
    <location>
        <begin position="199"/>
        <end position="210"/>
    </location>
</feature>
<reference evidence="2 3" key="1">
    <citation type="submission" date="2024-09" db="EMBL/GenBank/DDBJ databases">
        <authorList>
            <person name="Sun Q."/>
            <person name="Mori K."/>
        </authorList>
    </citation>
    <scope>NUCLEOTIDE SEQUENCE [LARGE SCALE GENOMIC DNA]</scope>
    <source>
        <strain evidence="2 3">JCM 12520</strain>
    </source>
</reference>
<feature type="region of interest" description="Disordered" evidence="1">
    <location>
        <begin position="194"/>
        <end position="213"/>
    </location>
</feature>
<organism evidence="2 3">
    <name type="scientific">Paenibacillus hodogayensis</name>
    <dbReference type="NCBI Taxonomy" id="279208"/>
    <lineage>
        <taxon>Bacteria</taxon>
        <taxon>Bacillati</taxon>
        <taxon>Bacillota</taxon>
        <taxon>Bacilli</taxon>
        <taxon>Bacillales</taxon>
        <taxon>Paenibacillaceae</taxon>
        <taxon>Paenibacillus</taxon>
    </lineage>
</organism>
<dbReference type="Pfam" id="PF12831">
    <property type="entry name" value="FAD_oxidored"/>
    <property type="match status" value="1"/>
</dbReference>
<dbReference type="EMBL" id="JBHMAG010000015">
    <property type="protein sequence ID" value="MFB9754524.1"/>
    <property type="molecule type" value="Genomic_DNA"/>
</dbReference>
<sequence length="531" mass="59871">MVVTGAAIGTQQEIHADIAIIGGGLGGCAAALAAAESGKSVVLTEETAWIGGQLTSQAVPPDEHRWIEQFGCTRSYRSFREEVRNYYRRHFPLTEEAFRKPHLNPGNGGVSRLCHEPRTALAVLQEMLAPYVHSGKVTLLMRRVPLQAEAAGDTVHSVTVRNLETGREEIITASFFLDATECGDLLPMTGTEYTTGAESKSETGEPHAVDGDSLPMDMQAFTYVFALDYCEGADHTIERPRDYDFWRSYQADFWPGKLLDWTGVSPRTLQPREFGLFSQTADLWRYRRIIDMTNFRDGTFHSDITIVNWQQNDYWLGPIIDVSEEERNRHLESAKQLSLSLLYWMQTEAPRPDGKAGYPGLRLRRDVVGTEDGLAMYPYIRESRRIKAEFTVLEQHICPEARMDGRAEPFPDSVGVGYYRIDLHPSTGNRHYIDISCLPFQIPLGSLIPVRMNNLLPACKNLGVTHITNGCYRLHPVEWNIGEAAGYLACYCLDKQIQPRDVRNREAALKDFQKRLEQAGIELKWPEIAAT</sequence>
<comment type="caution">
    <text evidence="2">The sequence shown here is derived from an EMBL/GenBank/DDBJ whole genome shotgun (WGS) entry which is preliminary data.</text>
</comment>
<name>A0ABV5W1U3_9BACL</name>
<dbReference type="GO" id="GO:0016491">
    <property type="term" value="F:oxidoreductase activity"/>
    <property type="evidence" value="ECO:0007669"/>
    <property type="project" value="UniProtKB-KW"/>
</dbReference>
<dbReference type="Gene3D" id="3.50.50.60">
    <property type="entry name" value="FAD/NAD(P)-binding domain"/>
    <property type="match status" value="1"/>
</dbReference>